<feature type="compositionally biased region" description="Polar residues" evidence="1">
    <location>
        <begin position="514"/>
        <end position="541"/>
    </location>
</feature>
<feature type="region of interest" description="Disordered" evidence="1">
    <location>
        <begin position="255"/>
        <end position="306"/>
    </location>
</feature>
<feature type="region of interest" description="Disordered" evidence="1">
    <location>
        <begin position="83"/>
        <end position="108"/>
    </location>
</feature>
<evidence type="ECO:0000313" key="3">
    <source>
        <dbReference type="Proteomes" id="UP000008021"/>
    </source>
</evidence>
<feature type="compositionally biased region" description="Polar residues" evidence="1">
    <location>
        <begin position="368"/>
        <end position="392"/>
    </location>
</feature>
<feature type="region of interest" description="Disordered" evidence="1">
    <location>
        <begin position="1163"/>
        <end position="1182"/>
    </location>
</feature>
<feature type="region of interest" description="Disordered" evidence="1">
    <location>
        <begin position="781"/>
        <end position="801"/>
    </location>
</feature>
<feature type="region of interest" description="Disordered" evidence="1">
    <location>
        <begin position="589"/>
        <end position="617"/>
    </location>
</feature>
<feature type="compositionally biased region" description="Polar residues" evidence="1">
    <location>
        <begin position="896"/>
        <end position="911"/>
    </location>
</feature>
<feature type="region of interest" description="Disordered" evidence="1">
    <location>
        <begin position="954"/>
        <end position="999"/>
    </location>
</feature>
<protein>
    <submittedName>
        <fullName evidence="2">Uncharacterized protein</fullName>
    </submittedName>
</protein>
<name>A0A0E0CX50_9ORYZ</name>
<keyword evidence="3" id="KW-1185">Reference proteome</keyword>
<dbReference type="Gramene" id="OMERI03G07940.1">
    <property type="protein sequence ID" value="OMERI03G07940.1"/>
    <property type="gene ID" value="OMERI03G07940"/>
</dbReference>
<feature type="region of interest" description="Disordered" evidence="1">
    <location>
        <begin position="737"/>
        <end position="760"/>
    </location>
</feature>
<dbReference type="STRING" id="40149.A0A0E0CX50"/>
<feature type="compositionally biased region" description="Polar residues" evidence="1">
    <location>
        <begin position="484"/>
        <end position="504"/>
    </location>
</feature>
<reference evidence="2" key="2">
    <citation type="submission" date="2018-05" db="EMBL/GenBank/DDBJ databases">
        <title>OmerRS3 (Oryza meridionalis Reference Sequence Version 3).</title>
        <authorList>
            <person name="Zhang J."/>
            <person name="Kudrna D."/>
            <person name="Lee S."/>
            <person name="Talag J."/>
            <person name="Welchert J."/>
            <person name="Wing R.A."/>
        </authorList>
    </citation>
    <scope>NUCLEOTIDE SEQUENCE [LARGE SCALE GENOMIC DNA]</scope>
    <source>
        <strain evidence="2">cv. OR44</strain>
    </source>
</reference>
<feature type="compositionally biased region" description="Low complexity" evidence="1">
    <location>
        <begin position="879"/>
        <end position="895"/>
    </location>
</feature>
<reference evidence="2" key="1">
    <citation type="submission" date="2015-04" db="UniProtKB">
        <authorList>
            <consortium name="EnsemblPlants"/>
        </authorList>
    </citation>
    <scope>IDENTIFICATION</scope>
</reference>
<feature type="compositionally biased region" description="Polar residues" evidence="1">
    <location>
        <begin position="968"/>
        <end position="991"/>
    </location>
</feature>
<dbReference type="EnsemblPlants" id="OMERI03G07940.1">
    <property type="protein sequence ID" value="OMERI03G07940.1"/>
    <property type="gene ID" value="OMERI03G07940"/>
</dbReference>
<organism evidence="2">
    <name type="scientific">Oryza meridionalis</name>
    <dbReference type="NCBI Taxonomy" id="40149"/>
    <lineage>
        <taxon>Eukaryota</taxon>
        <taxon>Viridiplantae</taxon>
        <taxon>Streptophyta</taxon>
        <taxon>Embryophyta</taxon>
        <taxon>Tracheophyta</taxon>
        <taxon>Spermatophyta</taxon>
        <taxon>Magnoliopsida</taxon>
        <taxon>Liliopsida</taxon>
        <taxon>Poales</taxon>
        <taxon>Poaceae</taxon>
        <taxon>BOP clade</taxon>
        <taxon>Oryzoideae</taxon>
        <taxon>Oryzeae</taxon>
        <taxon>Oryzinae</taxon>
        <taxon>Oryza</taxon>
    </lineage>
</organism>
<dbReference type="PANTHER" id="PTHR31267">
    <property type="entry name" value="DENTIN SIALOPHOSPHOPROTEIN-LIKE PROTEIN"/>
    <property type="match status" value="1"/>
</dbReference>
<feature type="compositionally biased region" description="Basic and acidic residues" evidence="1">
    <location>
        <begin position="834"/>
        <end position="849"/>
    </location>
</feature>
<evidence type="ECO:0000313" key="2">
    <source>
        <dbReference type="EnsemblPlants" id="OMERI03G07940.1"/>
    </source>
</evidence>
<feature type="compositionally biased region" description="Polar residues" evidence="1">
    <location>
        <begin position="94"/>
        <end position="108"/>
    </location>
</feature>
<feature type="region of interest" description="Disordered" evidence="1">
    <location>
        <begin position="1284"/>
        <end position="1304"/>
    </location>
</feature>
<dbReference type="HOGENOM" id="CLU_002358_0_0_1"/>
<dbReference type="eggNOG" id="ENOG502QW8G">
    <property type="taxonomic scope" value="Eukaryota"/>
</dbReference>
<feature type="compositionally biased region" description="Polar residues" evidence="1">
    <location>
        <begin position="550"/>
        <end position="571"/>
    </location>
</feature>
<dbReference type="PANTHER" id="PTHR31267:SF2">
    <property type="entry name" value="EXPRESSED PROTEIN"/>
    <property type="match status" value="1"/>
</dbReference>
<evidence type="ECO:0000256" key="1">
    <source>
        <dbReference type="SAM" id="MobiDB-lite"/>
    </source>
</evidence>
<feature type="region of interest" description="Disordered" evidence="1">
    <location>
        <begin position="453"/>
        <end position="571"/>
    </location>
</feature>
<sequence>MSQFHPTQHGGDSDFQVWQQQMMYKQLQEFQRQQQVQQLDHGARMQPSFGQFQAPAKPLPTDQLSAMTNEMPNNESTAYAWSHQLHGSGDPGLASNSQMLNPSSNSNWEQYGGAPGVANFVNGSMFSNTPIQPMRPMGLAAHQMNPSLYPINTASRDGSGNQHSQFLGIPTDPRNAMARAAAHQSEKASMQFSSLMSEQGPSSSMQNFLGKVGDNIKVGTPVPVNHLQHGVQHQDFHGRPNLVDFQAGLREKSTMQVESGNGGASLDPTEEKFLFGNDEDSNWGALLRGGNDHGSSMDNDNFGGALPSLQSGSWSALMQEALQSTTSDNSPKEEWSGLSFQKQEQIIANNSTLQSHDQNKFSALSGANLENQRPSSASSYGDGTMHNPNFTGFQHAARTTYEQRDRMQHDSSNATGTNHQSTAGVNNGYFQQSMKQKQSDDYSRQEQMNASNGIWAHQKPEMPRNNSHSSGGHATPPSAHGFWMSQQNSIDHNISRESGSTQNDWKSKGPLVQDINSTPNVFNNDGNFWKSSGGNANSVHRPQQIKPDISTMQMPNDSSDGKSTSAMGSNMPTLNQDQYQSIIGRTGEHVGQNHNMGRKGPEITGSLGRGAEQKSNDHNQDYLNVLPTERQGHGSNHGQHVSSDFATRRHPFFAGKESQNLGQSGQQAMGSYMLQNHAMDNSGMNIRHSPGNPVPNQFPSQSHQLHNNLKPRFIPSSQASSNMASVNEKMLMREEQFKSRHVPNSSSSPPFGGSDAGLPQNRAVQNSQHMLQLLHKVDNSTDSNAAADMPNSSPDNTGTVQQQLNQSSLQGFGLRLAPPSQRQLTPGHVWSTRADVDGKQPEHSTKGEDQTQPSAASQSLPPGHPSSQPTPFNSSEIDSTGQQTGQFHQFGSGQQYPVSESRSGSVAMPQQGSSATVFKNVWTNISAQRLAGVQPNKITPNILQSMMFPNSAADTNLWGSQKADDQGQRASTPSDVATSSTNSQNQETKQGGDSDAGLASSEMVNLDSTGATMSRESIQKHSSDGNFAMHVSSLARLHQQGIMNPKQGENPAANFQAMKTSQNTGIGLHGSPTPSNIQQQNYSLLHQMQAMRHVDVDPANIAGKKLKSPETGSDASQVDWKSGQRFAHGTNNSVRSSVDNIGSANVPGPFPADMKMLSFAPRNNEDRGPSIPSQFPSREPPSQGMAVAAQTEQQTQVQPANASSDLIERSERPRINPQMAPSWFERYGNHRNGQNLSMFNLQKTPVPPYNVQKPSWNMDNNSAEQRIDSGQSVKSGHYISSKKMEVSVPSSIMQRRPKKRKSAESDLVSWHKLIEHPKTLRNMSTTEMDWAWAANRLMEKAEDDAENLEDVPVNYLWRKRLRLTTRLIQQILPAIPAKVLRAQAASAYEGVTYNIAMFTLGDACNMASYNSRTPTDHENNLALLGSSSEQTNAKKMEDRLSKVVEVFTGRIKKMENDFVSLNKRSSMLDVQLECQDLERISIVNRLGRFHGRNHAAGVEASSASEMIPRRIFPERHVMSFAVPGNLPEGVYCLSL</sequence>
<accession>A0A0E0CX50</accession>
<feature type="compositionally biased region" description="Polar residues" evidence="1">
    <location>
        <begin position="850"/>
        <end position="878"/>
    </location>
</feature>
<proteinExistence type="predicted"/>
<dbReference type="Proteomes" id="UP000008021">
    <property type="component" value="Chromosome 3"/>
</dbReference>
<feature type="compositionally biased region" description="Polar residues" evidence="1">
    <location>
        <begin position="410"/>
        <end position="425"/>
    </location>
</feature>
<feature type="region of interest" description="Disordered" evidence="1">
    <location>
        <begin position="817"/>
        <end position="911"/>
    </location>
</feature>
<feature type="region of interest" description="Disordered" evidence="1">
    <location>
        <begin position="365"/>
        <end position="425"/>
    </location>
</feature>